<dbReference type="Pfam" id="PF03659">
    <property type="entry name" value="Glyco_hydro_71"/>
    <property type="match status" value="1"/>
</dbReference>
<reference evidence="3" key="1">
    <citation type="journal article" date="2023" name="Mol. Phylogenet. Evol.">
        <title>Genome-scale phylogeny and comparative genomics of the fungal order Sordariales.</title>
        <authorList>
            <person name="Hensen N."/>
            <person name="Bonometti L."/>
            <person name="Westerberg I."/>
            <person name="Brannstrom I.O."/>
            <person name="Guillou S."/>
            <person name="Cros-Aarteil S."/>
            <person name="Calhoun S."/>
            <person name="Haridas S."/>
            <person name="Kuo A."/>
            <person name="Mondo S."/>
            <person name="Pangilinan J."/>
            <person name="Riley R."/>
            <person name="LaButti K."/>
            <person name="Andreopoulos B."/>
            <person name="Lipzen A."/>
            <person name="Chen C."/>
            <person name="Yan M."/>
            <person name="Daum C."/>
            <person name="Ng V."/>
            <person name="Clum A."/>
            <person name="Steindorff A."/>
            <person name="Ohm R.A."/>
            <person name="Martin F."/>
            <person name="Silar P."/>
            <person name="Natvig D.O."/>
            <person name="Lalanne C."/>
            <person name="Gautier V."/>
            <person name="Ament-Velasquez S.L."/>
            <person name="Kruys A."/>
            <person name="Hutchinson M.I."/>
            <person name="Powell A.J."/>
            <person name="Barry K."/>
            <person name="Miller A.N."/>
            <person name="Grigoriev I.V."/>
            <person name="Debuchy R."/>
            <person name="Gladieux P."/>
            <person name="Hiltunen Thoren M."/>
            <person name="Johannesson H."/>
        </authorList>
    </citation>
    <scope>NUCLEOTIDE SEQUENCE [LARGE SCALE GENOMIC DNA]</scope>
    <source>
        <strain evidence="3">CBS 340.73</strain>
    </source>
</reference>
<evidence type="ECO:0000256" key="1">
    <source>
        <dbReference type="SAM" id="SignalP"/>
    </source>
</evidence>
<dbReference type="PANTHER" id="PTHR43173:SF33">
    <property type="entry name" value="ASCUS WALL ENDO-1,3-ALPHA-GLUCANASE-RELATED"/>
    <property type="match status" value="1"/>
</dbReference>
<organism evidence="2 3">
    <name type="scientific">Diplogelasinospora grovesii</name>
    <dbReference type="NCBI Taxonomy" id="303347"/>
    <lineage>
        <taxon>Eukaryota</taxon>
        <taxon>Fungi</taxon>
        <taxon>Dikarya</taxon>
        <taxon>Ascomycota</taxon>
        <taxon>Pezizomycotina</taxon>
        <taxon>Sordariomycetes</taxon>
        <taxon>Sordariomycetidae</taxon>
        <taxon>Sordariales</taxon>
        <taxon>Diplogelasinosporaceae</taxon>
        <taxon>Diplogelasinospora</taxon>
    </lineage>
</organism>
<dbReference type="AlphaFoldDB" id="A0AAN6S0A9"/>
<feature type="signal peptide" evidence="1">
    <location>
        <begin position="1"/>
        <end position="21"/>
    </location>
</feature>
<gene>
    <name evidence="2" type="ORF">QBC46DRAFT_396773</name>
</gene>
<dbReference type="CDD" id="cd11577">
    <property type="entry name" value="GH71"/>
    <property type="match status" value="1"/>
</dbReference>
<dbReference type="EMBL" id="MU853909">
    <property type="protein sequence ID" value="KAK3935749.1"/>
    <property type="molecule type" value="Genomic_DNA"/>
</dbReference>
<accession>A0AAN6S0A9</accession>
<dbReference type="InterPro" id="IPR051130">
    <property type="entry name" value="Mito_struct-func_regulator"/>
</dbReference>
<dbReference type="PANTHER" id="PTHR43173">
    <property type="entry name" value="ABC1 FAMILY PROTEIN"/>
    <property type="match status" value="1"/>
</dbReference>
<evidence type="ECO:0000313" key="3">
    <source>
        <dbReference type="Proteomes" id="UP001303473"/>
    </source>
</evidence>
<feature type="chain" id="PRO_5042943158" evidence="1">
    <location>
        <begin position="22"/>
        <end position="576"/>
    </location>
</feature>
<sequence>MRAFQLALAVVLSACSAAVHGKAVFAHFMVGNVGGWTTSQWSSDIAVAQAAGIDGFALNVAAIDTMTPPGPQTLANAFSAAQSLGFKLFFSFDYLAQGAWPRSDILTLLNRYANHPAYFQHPPTNQPLVSTFEGTGNTFDWISIKAQTNVFFVPDYSSLGPLGAVLTGVADGLFSWSAWPDGPSIISTVLDLLYQVLLGSKPYMMPVSPWFYTNLPNWSKNWLWRGDSLWFDRWNQVLSADPEYVQIISWNDYGESHYIAPLHSEQYGLFSVGGAPYNYAANMPHDGWRQFLPYLISQYKTGRASITTESLVSWFRLSPANACSTGGTTGNTASQGQVVYDPATLAQDRVFFSALLSSSAQVSIAIGRVTQRGSWSSIPSGGSGIYFGSVPFNGLTGAVTVTISRNGKIVAQMQGATVSKQCTNGISSWNAWVGSAVAGGQTGANALAIPGATPATTLTTTTKPRTTTATLAKATTTPATAKEAAGAGTVCVSGTGSGNFIGLCQFACQFGYCPSPCTCTATGVQIPELPATGGNGYPLISAGSRCAYTGLCSYSCSHGYCPPTACGRNPAGAAGC</sequence>
<dbReference type="Proteomes" id="UP001303473">
    <property type="component" value="Unassembled WGS sequence"/>
</dbReference>
<dbReference type="PROSITE" id="PS51257">
    <property type="entry name" value="PROKAR_LIPOPROTEIN"/>
    <property type="match status" value="1"/>
</dbReference>
<keyword evidence="3" id="KW-1185">Reference proteome</keyword>
<dbReference type="InterPro" id="IPR005197">
    <property type="entry name" value="Glyco_hydro_71"/>
</dbReference>
<dbReference type="GO" id="GO:0051118">
    <property type="term" value="F:glucan endo-1,3-alpha-glucosidase activity"/>
    <property type="evidence" value="ECO:0007669"/>
    <property type="project" value="InterPro"/>
</dbReference>
<proteinExistence type="predicted"/>
<evidence type="ECO:0000313" key="2">
    <source>
        <dbReference type="EMBL" id="KAK3935749.1"/>
    </source>
</evidence>
<protein>
    <submittedName>
        <fullName evidence="2">Glucan endo-1,3-alpha-glucosidase</fullName>
    </submittedName>
</protein>
<comment type="caution">
    <text evidence="2">The sequence shown here is derived from an EMBL/GenBank/DDBJ whole genome shotgun (WGS) entry which is preliminary data.</text>
</comment>
<dbReference type="Gene3D" id="3.20.20.80">
    <property type="entry name" value="Glycosidases"/>
    <property type="match status" value="1"/>
</dbReference>
<name>A0AAN6S0A9_9PEZI</name>
<keyword evidence="1" id="KW-0732">Signal</keyword>